<feature type="region of interest" description="Disordered" evidence="7">
    <location>
        <begin position="174"/>
        <end position="275"/>
    </location>
</feature>
<evidence type="ECO:0000256" key="5">
    <source>
        <dbReference type="ARBA" id="ARBA00022989"/>
    </source>
</evidence>
<evidence type="ECO:0000256" key="7">
    <source>
        <dbReference type="SAM" id="MobiDB-lite"/>
    </source>
</evidence>
<dbReference type="InterPro" id="IPR000917">
    <property type="entry name" value="Sulfatase_N"/>
</dbReference>
<dbReference type="Pfam" id="PF00884">
    <property type="entry name" value="Sulfatase"/>
    <property type="match status" value="1"/>
</dbReference>
<gene>
    <name evidence="9" type="ORF">Leucomu_01630</name>
</gene>
<evidence type="ECO:0000256" key="2">
    <source>
        <dbReference type="ARBA" id="ARBA00004936"/>
    </source>
</evidence>
<dbReference type="PANTHER" id="PTHR47371:SF3">
    <property type="entry name" value="PHOSPHOGLYCEROL TRANSFERASE I"/>
    <property type="match status" value="1"/>
</dbReference>
<evidence type="ECO:0000313" key="10">
    <source>
        <dbReference type="Proteomes" id="UP000285768"/>
    </source>
</evidence>
<evidence type="ECO:0000256" key="6">
    <source>
        <dbReference type="ARBA" id="ARBA00023136"/>
    </source>
</evidence>
<dbReference type="SUPFAM" id="SSF53649">
    <property type="entry name" value="Alkaline phosphatase-like"/>
    <property type="match status" value="1"/>
</dbReference>
<feature type="domain" description="Sulfatase N-terminal" evidence="8">
    <location>
        <begin position="42"/>
        <end position="144"/>
    </location>
</feature>
<name>A0ABX5QCQ5_9MICO</name>
<evidence type="ECO:0000256" key="4">
    <source>
        <dbReference type="ARBA" id="ARBA00022692"/>
    </source>
</evidence>
<feature type="compositionally biased region" description="Basic and acidic residues" evidence="7">
    <location>
        <begin position="176"/>
        <end position="186"/>
    </location>
</feature>
<feature type="compositionally biased region" description="Basic and acidic residues" evidence="7">
    <location>
        <begin position="216"/>
        <end position="236"/>
    </location>
</feature>
<sequence length="347" mass="38500">MAGIVSTQCGIPLRSGGALGENVDLNELGSEGNEVTSYLPNATCLGDVLAREGYRNVFMGGADADFAGKGAFFRSHGYDEVHDLQEWRAAGETEIRDDWGLSDRRLFERAREEVTRLHEGNQPFNLTLLTLDTHEGPRVYDYCSWDTEEAMTSITFCSMEQVAGFVDYLDETGGARGHERRTDGRSSETAGTRGELLGRAERPRGSHDLQSGLEPGRGEVRARPDRSVQHVPDPHRAGRHRSRRTPGRDRRLSPRRRRRRAPGVDARSAGERVQRRRAVARGRLLPRAVGLRAVDWAGSNPLKECAHARDGRAGRLQPTRAVAGIPRSARGAESTRRPPRRGRQRLG</sequence>
<evidence type="ECO:0000256" key="1">
    <source>
        <dbReference type="ARBA" id="ARBA00004651"/>
    </source>
</evidence>
<comment type="subcellular location">
    <subcellularLocation>
        <location evidence="1">Cell membrane</location>
        <topology evidence="1">Multi-pass membrane protein</topology>
    </subcellularLocation>
</comment>
<comment type="pathway">
    <text evidence="2">Cell wall biogenesis; lipoteichoic acid biosynthesis.</text>
</comment>
<keyword evidence="3" id="KW-1003">Cell membrane</keyword>
<feature type="compositionally biased region" description="Basic and acidic residues" evidence="7">
    <location>
        <begin position="196"/>
        <end position="207"/>
    </location>
</feature>
<dbReference type="Gene3D" id="3.40.720.10">
    <property type="entry name" value="Alkaline Phosphatase, subunit A"/>
    <property type="match status" value="1"/>
</dbReference>
<feature type="region of interest" description="Disordered" evidence="7">
    <location>
        <begin position="310"/>
        <end position="347"/>
    </location>
</feature>
<dbReference type="PANTHER" id="PTHR47371">
    <property type="entry name" value="LIPOTEICHOIC ACID SYNTHASE"/>
    <property type="match status" value="1"/>
</dbReference>
<accession>A0ABX5QCQ5</accession>
<keyword evidence="10" id="KW-1185">Reference proteome</keyword>
<feature type="compositionally biased region" description="Basic residues" evidence="7">
    <location>
        <begin position="337"/>
        <end position="347"/>
    </location>
</feature>
<evidence type="ECO:0000259" key="8">
    <source>
        <dbReference type="Pfam" id="PF00884"/>
    </source>
</evidence>
<dbReference type="Proteomes" id="UP000285768">
    <property type="component" value="Chromosome"/>
</dbReference>
<dbReference type="EMBL" id="CP035037">
    <property type="protein sequence ID" value="QAB16803.1"/>
    <property type="molecule type" value="Genomic_DNA"/>
</dbReference>
<evidence type="ECO:0000256" key="3">
    <source>
        <dbReference type="ARBA" id="ARBA00022475"/>
    </source>
</evidence>
<organism evidence="9 10">
    <name type="scientific">Leucobacter muris</name>
    <dbReference type="NCBI Taxonomy" id="1935379"/>
    <lineage>
        <taxon>Bacteria</taxon>
        <taxon>Bacillati</taxon>
        <taxon>Actinomycetota</taxon>
        <taxon>Actinomycetes</taxon>
        <taxon>Micrococcales</taxon>
        <taxon>Microbacteriaceae</taxon>
        <taxon>Leucobacter</taxon>
    </lineage>
</organism>
<dbReference type="InterPro" id="IPR050448">
    <property type="entry name" value="OpgB/LTA_synthase_biosynth"/>
</dbReference>
<dbReference type="InterPro" id="IPR017850">
    <property type="entry name" value="Alkaline_phosphatase_core_sf"/>
</dbReference>
<keyword evidence="5" id="KW-1133">Transmembrane helix</keyword>
<reference evidence="9 10" key="1">
    <citation type="submission" date="2019-01" db="EMBL/GenBank/DDBJ databases">
        <title>Leucobacter muris sp. nov. isolated from the nose of a laboratory mouse.</title>
        <authorList>
            <person name="Benga L."/>
            <person name="Sproeer C."/>
            <person name="Schumann P."/>
            <person name="Verbarg S."/>
            <person name="Bunk B."/>
            <person name="Engelhardt E."/>
            <person name="Benten P.M."/>
            <person name="Sager M."/>
        </authorList>
    </citation>
    <scope>NUCLEOTIDE SEQUENCE [LARGE SCALE GENOMIC DNA]</scope>
    <source>
        <strain evidence="9 10">DSM 101948</strain>
    </source>
</reference>
<protein>
    <recommendedName>
        <fullName evidence="8">Sulfatase N-terminal domain-containing protein</fullName>
    </recommendedName>
</protein>
<keyword evidence="4" id="KW-0812">Transmembrane</keyword>
<evidence type="ECO:0000313" key="9">
    <source>
        <dbReference type="EMBL" id="QAB16803.1"/>
    </source>
</evidence>
<keyword evidence="6" id="KW-0472">Membrane</keyword>
<proteinExistence type="predicted"/>